<dbReference type="Pfam" id="PF02826">
    <property type="entry name" value="2-Hacid_dh_C"/>
    <property type="match status" value="1"/>
</dbReference>
<proteinExistence type="inferred from homology"/>
<dbReference type="Gene3D" id="3.40.50.720">
    <property type="entry name" value="NAD(P)-binding Rossmann-like Domain"/>
    <property type="match status" value="2"/>
</dbReference>
<dbReference type="SUPFAM" id="SSF51735">
    <property type="entry name" value="NAD(P)-binding Rossmann-fold domains"/>
    <property type="match status" value="1"/>
</dbReference>
<keyword evidence="2" id="KW-0560">Oxidoreductase</keyword>
<dbReference type="GO" id="GO:0051287">
    <property type="term" value="F:NAD binding"/>
    <property type="evidence" value="ECO:0007669"/>
    <property type="project" value="InterPro"/>
</dbReference>
<comment type="caution">
    <text evidence="5">The sequence shown here is derived from an EMBL/GenBank/DDBJ whole genome shotgun (WGS) entry which is preliminary data.</text>
</comment>
<feature type="domain" description="D-isomer specific 2-hydroxyacid dehydrogenase NAD-binding" evidence="4">
    <location>
        <begin position="109"/>
        <end position="263"/>
    </location>
</feature>
<reference evidence="5" key="2">
    <citation type="submission" date="2021-04" db="EMBL/GenBank/DDBJ databases">
        <authorList>
            <person name="Gilroy R."/>
        </authorList>
    </citation>
    <scope>NUCLEOTIDE SEQUENCE</scope>
    <source>
        <strain evidence="5">ChiHejej3B27-3195</strain>
    </source>
</reference>
<evidence type="ECO:0000256" key="2">
    <source>
        <dbReference type="ARBA" id="ARBA00023002"/>
    </source>
</evidence>
<dbReference type="SUPFAM" id="SSF52283">
    <property type="entry name" value="Formate/glycerate dehydrogenase catalytic domain-like"/>
    <property type="match status" value="1"/>
</dbReference>
<sequence length="263" mass="27678">MRPRTVVVLGDYEGVLAPALGGLLGEQFTVTGYGDSETDESVLATRLEGVKVVVVIRERIPLSSALVGSLPALDLLVTTGRGNTVIPHDGPPLLGTRSLPSSAAEHAWALMLSLARDIGGQQARLRAGHWQDALGMGLEGRTLGLVGFGRIAGRVARIARAFDMRVLAYSRSLDATEAASHDVEYAPLDELMAASDIVSLHAQLNSSSRGLISAQLIEAMQPHALLVNTARSGLVDGTAVERALSEGQIGGFAQDVFDEEPLP</sequence>
<protein>
    <submittedName>
        <fullName evidence="5">D-2-hydroxyacid dehydrogenase family protein</fullName>
    </submittedName>
</protein>
<dbReference type="InterPro" id="IPR050857">
    <property type="entry name" value="D-2-hydroxyacid_DH"/>
</dbReference>
<dbReference type="PANTHER" id="PTHR42789">
    <property type="entry name" value="D-ISOMER SPECIFIC 2-HYDROXYACID DEHYDROGENASE FAMILY PROTEIN (AFU_ORTHOLOGUE AFUA_6G10090)"/>
    <property type="match status" value="1"/>
</dbReference>
<dbReference type="AlphaFoldDB" id="A0A9D1UTM9"/>
<evidence type="ECO:0000313" key="5">
    <source>
        <dbReference type="EMBL" id="HIX00166.1"/>
    </source>
</evidence>
<comment type="similarity">
    <text evidence="1">Belongs to the D-isomer specific 2-hydroxyacid dehydrogenase family.</text>
</comment>
<accession>A0A9D1UTM9</accession>
<evidence type="ECO:0000259" key="4">
    <source>
        <dbReference type="Pfam" id="PF02826"/>
    </source>
</evidence>
<reference evidence="5" key="1">
    <citation type="journal article" date="2021" name="PeerJ">
        <title>Extensive microbial diversity within the chicken gut microbiome revealed by metagenomics and culture.</title>
        <authorList>
            <person name="Gilroy R."/>
            <person name="Ravi A."/>
            <person name="Getino M."/>
            <person name="Pursley I."/>
            <person name="Horton D.L."/>
            <person name="Alikhan N.F."/>
            <person name="Baker D."/>
            <person name="Gharbi K."/>
            <person name="Hall N."/>
            <person name="Watson M."/>
            <person name="Adriaenssens E.M."/>
            <person name="Foster-Nyarko E."/>
            <person name="Jarju S."/>
            <person name="Secka A."/>
            <person name="Antonio M."/>
            <person name="Oren A."/>
            <person name="Chaudhuri R.R."/>
            <person name="La Ragione R."/>
            <person name="Hildebrand F."/>
            <person name="Pallen M.J."/>
        </authorList>
    </citation>
    <scope>NUCLEOTIDE SEQUENCE</scope>
    <source>
        <strain evidence="5">ChiHejej3B27-3195</strain>
    </source>
</reference>
<keyword evidence="3" id="KW-0520">NAD</keyword>
<organism evidence="5 6">
    <name type="scientific">Candidatus Nesterenkonia stercoripullorum</name>
    <dbReference type="NCBI Taxonomy" id="2838701"/>
    <lineage>
        <taxon>Bacteria</taxon>
        <taxon>Bacillati</taxon>
        <taxon>Actinomycetota</taxon>
        <taxon>Actinomycetes</taxon>
        <taxon>Micrococcales</taxon>
        <taxon>Micrococcaceae</taxon>
        <taxon>Nesterenkonia</taxon>
    </lineage>
</organism>
<dbReference type="EMBL" id="DXGD01000315">
    <property type="protein sequence ID" value="HIX00166.1"/>
    <property type="molecule type" value="Genomic_DNA"/>
</dbReference>
<evidence type="ECO:0000313" key="6">
    <source>
        <dbReference type="Proteomes" id="UP000824151"/>
    </source>
</evidence>
<dbReference type="Proteomes" id="UP000824151">
    <property type="component" value="Unassembled WGS sequence"/>
</dbReference>
<gene>
    <name evidence="5" type="ORF">H9871_08480</name>
</gene>
<dbReference type="PANTHER" id="PTHR42789:SF1">
    <property type="entry name" value="D-ISOMER SPECIFIC 2-HYDROXYACID DEHYDROGENASE FAMILY PROTEIN (AFU_ORTHOLOGUE AFUA_6G10090)"/>
    <property type="match status" value="1"/>
</dbReference>
<dbReference type="GO" id="GO:0016491">
    <property type="term" value="F:oxidoreductase activity"/>
    <property type="evidence" value="ECO:0007669"/>
    <property type="project" value="UniProtKB-KW"/>
</dbReference>
<evidence type="ECO:0000256" key="1">
    <source>
        <dbReference type="ARBA" id="ARBA00005854"/>
    </source>
</evidence>
<evidence type="ECO:0000256" key="3">
    <source>
        <dbReference type="ARBA" id="ARBA00023027"/>
    </source>
</evidence>
<dbReference type="InterPro" id="IPR006140">
    <property type="entry name" value="D-isomer_DH_NAD-bd"/>
</dbReference>
<name>A0A9D1UTM9_9MICC</name>
<feature type="non-terminal residue" evidence="5">
    <location>
        <position position="263"/>
    </location>
</feature>
<dbReference type="InterPro" id="IPR036291">
    <property type="entry name" value="NAD(P)-bd_dom_sf"/>
</dbReference>